<name>A0ABU6K827_9RHOO</name>
<dbReference type="InterPro" id="IPR000897">
    <property type="entry name" value="SRP54_GTPase_dom"/>
</dbReference>
<keyword evidence="10" id="KW-0472">Membrane</keyword>
<comment type="similarity">
    <text evidence="2">Belongs to the GTP-binding SRP family.</text>
</comment>
<keyword evidence="8" id="KW-0653">Protein transport</keyword>
<dbReference type="InterPro" id="IPR020006">
    <property type="entry name" value="FlhF"/>
</dbReference>
<dbReference type="SMART" id="SM00382">
    <property type="entry name" value="AAA"/>
    <property type="match status" value="1"/>
</dbReference>
<dbReference type="RefSeq" id="WP_327600656.1">
    <property type="nucleotide sequence ID" value="NZ_JAYXHS010000004.1"/>
</dbReference>
<evidence type="ECO:0000256" key="1">
    <source>
        <dbReference type="ARBA" id="ARBA00004413"/>
    </source>
</evidence>
<evidence type="ECO:0000313" key="17">
    <source>
        <dbReference type="EMBL" id="MEC5387682.1"/>
    </source>
</evidence>
<evidence type="ECO:0000259" key="16">
    <source>
        <dbReference type="SMART" id="SM00962"/>
    </source>
</evidence>
<dbReference type="Pfam" id="PF00448">
    <property type="entry name" value="SRP54"/>
    <property type="match status" value="1"/>
</dbReference>
<keyword evidence="9" id="KW-0342">GTP-binding</keyword>
<keyword evidence="5" id="KW-1003">Cell membrane</keyword>
<keyword evidence="17" id="KW-0282">Flagellum</keyword>
<feature type="compositionally biased region" description="Basic and acidic residues" evidence="14">
    <location>
        <begin position="153"/>
        <end position="166"/>
    </location>
</feature>
<dbReference type="InterPro" id="IPR003593">
    <property type="entry name" value="AAA+_ATPase"/>
</dbReference>
<keyword evidence="11" id="KW-1006">Bacterial flagellum protein export</keyword>
<dbReference type="InterPro" id="IPR047040">
    <property type="entry name" value="FlhF__GTPase_dom"/>
</dbReference>
<dbReference type="SUPFAM" id="SSF52540">
    <property type="entry name" value="P-loop containing nucleoside triphosphate hydrolases"/>
    <property type="match status" value="1"/>
</dbReference>
<keyword evidence="18" id="KW-1185">Reference proteome</keyword>
<dbReference type="PANTHER" id="PTHR43134:SF3">
    <property type="entry name" value="FLAGELLAR BIOSYNTHESIS PROTEIN FLHF"/>
    <property type="match status" value="1"/>
</dbReference>
<keyword evidence="4" id="KW-0813">Transport</keyword>
<dbReference type="SMART" id="SM00962">
    <property type="entry name" value="SRP54"/>
    <property type="match status" value="1"/>
</dbReference>
<evidence type="ECO:0000256" key="6">
    <source>
        <dbReference type="ARBA" id="ARBA00022741"/>
    </source>
</evidence>
<dbReference type="CDD" id="cd17873">
    <property type="entry name" value="FlhF"/>
    <property type="match status" value="1"/>
</dbReference>
<proteinExistence type="inferred from homology"/>
<protein>
    <recommendedName>
        <fullName evidence="3 13">Flagellar biosynthesis protein FlhF</fullName>
    </recommendedName>
</protein>
<organism evidence="17 18">
    <name type="scientific">Uliginosibacterium silvisoli</name>
    <dbReference type="NCBI Taxonomy" id="3114758"/>
    <lineage>
        <taxon>Bacteria</taxon>
        <taxon>Pseudomonadati</taxon>
        <taxon>Pseudomonadota</taxon>
        <taxon>Betaproteobacteria</taxon>
        <taxon>Rhodocyclales</taxon>
        <taxon>Zoogloeaceae</taxon>
        <taxon>Uliginosibacterium</taxon>
    </lineage>
</organism>
<keyword evidence="17" id="KW-0966">Cell projection</keyword>
<dbReference type="InterPro" id="IPR027417">
    <property type="entry name" value="P-loop_NTPase"/>
</dbReference>
<evidence type="ECO:0000256" key="2">
    <source>
        <dbReference type="ARBA" id="ARBA00008531"/>
    </source>
</evidence>
<dbReference type="EMBL" id="JAYXHS010000004">
    <property type="protein sequence ID" value="MEC5387682.1"/>
    <property type="molecule type" value="Genomic_DNA"/>
</dbReference>
<dbReference type="Gene3D" id="3.40.50.300">
    <property type="entry name" value="P-loop containing nucleotide triphosphate hydrolases"/>
    <property type="match status" value="1"/>
</dbReference>
<dbReference type="Proteomes" id="UP001331561">
    <property type="component" value="Unassembled WGS sequence"/>
</dbReference>
<evidence type="ECO:0000256" key="9">
    <source>
        <dbReference type="ARBA" id="ARBA00023134"/>
    </source>
</evidence>
<feature type="region of interest" description="Disordered" evidence="14">
    <location>
        <begin position="96"/>
        <end position="166"/>
    </location>
</feature>
<evidence type="ECO:0000256" key="5">
    <source>
        <dbReference type="ARBA" id="ARBA00022475"/>
    </source>
</evidence>
<dbReference type="PANTHER" id="PTHR43134">
    <property type="entry name" value="SIGNAL RECOGNITION PARTICLE RECEPTOR SUBUNIT ALPHA"/>
    <property type="match status" value="1"/>
</dbReference>
<dbReference type="NCBIfam" id="TIGR03499">
    <property type="entry name" value="FlhF"/>
    <property type="match status" value="1"/>
</dbReference>
<evidence type="ECO:0000256" key="13">
    <source>
        <dbReference type="NCBIfam" id="TIGR03499"/>
    </source>
</evidence>
<keyword evidence="17" id="KW-0969">Cilium</keyword>
<comment type="subcellular location">
    <subcellularLocation>
        <location evidence="1">Cell membrane</location>
        <topology evidence="1">Peripheral membrane protein</topology>
        <orientation evidence="1">Cytoplasmic side</orientation>
    </subcellularLocation>
</comment>
<feature type="region of interest" description="Disordered" evidence="14">
    <location>
        <begin position="60"/>
        <end position="84"/>
    </location>
</feature>
<reference evidence="17 18" key="1">
    <citation type="submission" date="2024-01" db="EMBL/GenBank/DDBJ databases">
        <title>Uliginosibacterium soil sp. nov.</title>
        <authorList>
            <person name="Lv Y."/>
        </authorList>
    </citation>
    <scope>NUCLEOTIDE SEQUENCE [LARGE SCALE GENOMIC DNA]</scope>
    <source>
        <strain evidence="17 18">H3</strain>
    </source>
</reference>
<evidence type="ECO:0000256" key="12">
    <source>
        <dbReference type="ARBA" id="ARBA00025337"/>
    </source>
</evidence>
<evidence type="ECO:0000256" key="11">
    <source>
        <dbReference type="ARBA" id="ARBA00023225"/>
    </source>
</evidence>
<dbReference type="Gene3D" id="1.20.120.1380">
    <property type="entry name" value="Flagellar FlhF biosynthesis protein, N domain"/>
    <property type="match status" value="1"/>
</dbReference>
<evidence type="ECO:0000256" key="8">
    <source>
        <dbReference type="ARBA" id="ARBA00022927"/>
    </source>
</evidence>
<evidence type="ECO:0000259" key="15">
    <source>
        <dbReference type="SMART" id="SM00382"/>
    </source>
</evidence>
<sequence>MVSVRKFFGKTAREALLALKSELGADAVVLSNRAVAGGVEIVALPAESMGELNATVRAARQPAPPPAMPSRTLPTSDFPPEDEHSANIGKQIAAQLARRSQSAPKPVFRTGIDAPAHDEDTGGHQMVRSFNPPRVTLDADRRVVPSHQPPRPEAPRNTRPDRPDLPERRRAAVEDGYANDARVQSLEATNAQLMQELSSIKGMLERQLAGFAWSEISRNAPARTQMMSELLEAGFSAQLTRRLTENIPGEAQINEARDEVRRMINRDLRVQDNTNDIIDRGGVYALVGPTGVGKTTTTAKLAARCVVRHGAEQLALITTDGYRIGAHEQLRIYGRILGVQVHVVRDAADLRQTLQDLRKKHMVLIDTVGMGQRDKMVNEQSAMLTSAGNVRRLLCLNATARGDTLDDVVSAYEGPDLAGCIFTKLDEAASVAPALDVAMRHELSLFYIANGQRVPEDLHVPNRTYLIHRAMREIAADSPHKIDRADTGLLMATARAPSTTRGAAGV</sequence>
<keyword evidence="6" id="KW-0547">Nucleotide-binding</keyword>
<evidence type="ECO:0000256" key="10">
    <source>
        <dbReference type="ARBA" id="ARBA00023136"/>
    </source>
</evidence>
<feature type="domain" description="AAA+ ATPase" evidence="15">
    <location>
        <begin position="280"/>
        <end position="445"/>
    </location>
</feature>
<evidence type="ECO:0000256" key="4">
    <source>
        <dbReference type="ARBA" id="ARBA00022448"/>
    </source>
</evidence>
<evidence type="ECO:0000313" key="18">
    <source>
        <dbReference type="Proteomes" id="UP001331561"/>
    </source>
</evidence>
<accession>A0ABU6K827</accession>
<evidence type="ECO:0000256" key="7">
    <source>
        <dbReference type="ARBA" id="ARBA00022795"/>
    </source>
</evidence>
<evidence type="ECO:0000256" key="14">
    <source>
        <dbReference type="SAM" id="MobiDB-lite"/>
    </source>
</evidence>
<gene>
    <name evidence="17" type="primary">flhF</name>
    <name evidence="17" type="ORF">VVD49_18255</name>
</gene>
<evidence type="ECO:0000256" key="3">
    <source>
        <dbReference type="ARBA" id="ARBA00014919"/>
    </source>
</evidence>
<comment type="function">
    <text evidence="12">Necessary for flagellar biosynthesis. May be involved in translocation of the flagellum.</text>
</comment>
<feature type="domain" description="SRP54-type proteins GTP-binding" evidence="16">
    <location>
        <begin position="281"/>
        <end position="472"/>
    </location>
</feature>
<comment type="caution">
    <text evidence="17">The sequence shown here is derived from an EMBL/GenBank/DDBJ whole genome shotgun (WGS) entry which is preliminary data.</text>
</comment>
<keyword evidence="7" id="KW-1005">Bacterial flagellum biogenesis</keyword>